<accession>A0ABY3CEZ2</accession>
<dbReference type="PANTHER" id="PTHR45947:SF3">
    <property type="entry name" value="SULFOQUINOVOSYL TRANSFERASE SQD2"/>
    <property type="match status" value="1"/>
</dbReference>
<evidence type="ECO:0000313" key="2">
    <source>
        <dbReference type="EMBL" id="TRX01784.1"/>
    </source>
</evidence>
<reference evidence="2 3" key="1">
    <citation type="journal article" date="2019" name="Antonie Van Leeuwenhoek">
        <title>Description of 'Ca. Methylobacter oryzae' KRF1, a novel species from the environmentally important Methylobacter clade 2.</title>
        <authorList>
            <person name="Khatri K."/>
            <person name="Mohite J.A."/>
            <person name="Pandit P.S."/>
            <person name="Bahulikar R."/>
            <person name="Rahalkar M.C."/>
        </authorList>
    </citation>
    <scope>NUCLEOTIDE SEQUENCE [LARGE SCALE GENOMIC DNA]</scope>
    <source>
        <strain evidence="2 3">KRF1</strain>
    </source>
</reference>
<evidence type="ECO:0000313" key="3">
    <source>
        <dbReference type="Proteomes" id="UP000733744"/>
    </source>
</evidence>
<proteinExistence type="predicted"/>
<feature type="domain" description="Glycosyltransferase subfamily 4-like N-terminal" evidence="1">
    <location>
        <begin position="102"/>
        <end position="218"/>
    </location>
</feature>
<dbReference type="EMBL" id="RYFG02000018">
    <property type="protein sequence ID" value="TRX01784.1"/>
    <property type="molecule type" value="Genomic_DNA"/>
</dbReference>
<comment type="caution">
    <text evidence="2">The sequence shown here is derived from an EMBL/GenBank/DDBJ whole genome shotgun (WGS) entry which is preliminary data.</text>
</comment>
<evidence type="ECO:0000259" key="1">
    <source>
        <dbReference type="Pfam" id="PF13439"/>
    </source>
</evidence>
<keyword evidence="3" id="KW-1185">Reference proteome</keyword>
<dbReference type="PANTHER" id="PTHR45947">
    <property type="entry name" value="SULFOQUINOVOSYL TRANSFERASE SQD2"/>
    <property type="match status" value="1"/>
</dbReference>
<sequence>MIIISNGHHKFITGMAAAEAYKNNVLTRFITAGYPTPNLRQVITWLKLDKFAPVKRLLHRQESVSDSLVCSLWLTEFVYGFSRLIARRMPCFESVVDYGLRFYAWQAERVIRKTPARLYHYRSGYGHHSVQIAKQKGMVTLCDHSIAHPMALDYLIANGGQLPPLGLDAPINKMWRNIRKDMEQADYLLVNSDFVKDTFIHFGYEAKRIFVLYTGIDDRFLSLIPQRTFAPLAERPIRILFAGDMGSRKGGRILLETLMRLRDLSWQFEAVGSIDPNLRNDFSAFFTDSRVTVTGHLSWDELANHMSAADIFVFPSLAEGSARVVFMAMACGCYVITTPNSGSIVQHEVHGKIIAPGSVDALETSLRESILNRDQIPEIGRRNAELIKTQYTQSHYGQGLMEVYNFLLPENS</sequence>
<dbReference type="InterPro" id="IPR028098">
    <property type="entry name" value="Glyco_trans_4-like_N"/>
</dbReference>
<dbReference type="Gene3D" id="3.40.50.2000">
    <property type="entry name" value="Glycogen Phosphorylase B"/>
    <property type="match status" value="2"/>
</dbReference>
<dbReference type="Proteomes" id="UP000733744">
    <property type="component" value="Unassembled WGS sequence"/>
</dbReference>
<dbReference type="InterPro" id="IPR050194">
    <property type="entry name" value="Glycosyltransferase_grp1"/>
</dbReference>
<gene>
    <name evidence="2" type="ORF">EKO24_003360</name>
</gene>
<protein>
    <submittedName>
        <fullName evidence="2">Glycosyltransferase family 4 protein</fullName>
    </submittedName>
</protein>
<dbReference type="Pfam" id="PF13692">
    <property type="entry name" value="Glyco_trans_1_4"/>
    <property type="match status" value="1"/>
</dbReference>
<organism evidence="2 3">
    <name type="scientific">Candidatus Methylobacter oryzae</name>
    <dbReference type="NCBI Taxonomy" id="2497749"/>
    <lineage>
        <taxon>Bacteria</taxon>
        <taxon>Pseudomonadati</taxon>
        <taxon>Pseudomonadota</taxon>
        <taxon>Gammaproteobacteria</taxon>
        <taxon>Methylococcales</taxon>
        <taxon>Methylococcaceae</taxon>
        <taxon>Methylobacter</taxon>
    </lineage>
</organism>
<dbReference type="Pfam" id="PF13439">
    <property type="entry name" value="Glyco_transf_4"/>
    <property type="match status" value="1"/>
</dbReference>
<dbReference type="CDD" id="cd03801">
    <property type="entry name" value="GT4_PimA-like"/>
    <property type="match status" value="1"/>
</dbReference>
<dbReference type="RefSeq" id="WP_127029002.1">
    <property type="nucleotide sequence ID" value="NZ_RYFG02000018.1"/>
</dbReference>
<dbReference type="SUPFAM" id="SSF53756">
    <property type="entry name" value="UDP-Glycosyltransferase/glycogen phosphorylase"/>
    <property type="match status" value="1"/>
</dbReference>
<name>A0ABY3CEZ2_9GAMM</name>